<proteinExistence type="predicted"/>
<comment type="caution">
    <text evidence="1">The sequence shown here is derived from an EMBL/GenBank/DDBJ whole genome shotgun (WGS) entry which is preliminary data.</text>
</comment>
<dbReference type="EMBL" id="JAYGHG010000001">
    <property type="protein sequence ID" value="MEA5579976.1"/>
    <property type="molecule type" value="Genomic_DNA"/>
</dbReference>
<accession>A0ABU5UC06</accession>
<name>A0ABU5UC06_9CYAN</name>
<keyword evidence="2" id="KW-1185">Reference proteome</keyword>
<evidence type="ECO:0000313" key="2">
    <source>
        <dbReference type="Proteomes" id="UP001302120"/>
    </source>
</evidence>
<dbReference type="Proteomes" id="UP001302120">
    <property type="component" value="Unassembled WGS sequence"/>
</dbReference>
<organism evidence="1 2">
    <name type="scientific">Nodularia harveyana UHCC-0300</name>
    <dbReference type="NCBI Taxonomy" id="2974287"/>
    <lineage>
        <taxon>Bacteria</taxon>
        <taxon>Bacillati</taxon>
        <taxon>Cyanobacteriota</taxon>
        <taxon>Cyanophyceae</taxon>
        <taxon>Nostocales</taxon>
        <taxon>Nodulariaceae</taxon>
        <taxon>Nodularia</taxon>
    </lineage>
</organism>
<gene>
    <name evidence="1" type="ORF">VB620_01315</name>
</gene>
<reference evidence="1 2" key="1">
    <citation type="submission" date="2023-12" db="EMBL/GenBank/DDBJ databases">
        <title>Baltic Sea Cyanobacteria.</title>
        <authorList>
            <person name="Delbaje E."/>
            <person name="Fewer D.P."/>
            <person name="Shishido T.K."/>
        </authorList>
    </citation>
    <scope>NUCLEOTIDE SEQUENCE [LARGE SCALE GENOMIC DNA]</scope>
    <source>
        <strain evidence="1 2">UHCC-0300</strain>
    </source>
</reference>
<evidence type="ECO:0000313" key="1">
    <source>
        <dbReference type="EMBL" id="MEA5579976.1"/>
    </source>
</evidence>
<dbReference type="RefSeq" id="WP_323194314.1">
    <property type="nucleotide sequence ID" value="NZ_JAYGHG010000001.1"/>
</dbReference>
<protein>
    <submittedName>
        <fullName evidence="1">Uncharacterized protein</fullName>
    </submittedName>
</protein>
<sequence length="58" mass="6966">MYRIKYDYLQLTTVDNRLSVTRKKTLISGLNQFQSPIDTFDPHSDRMARHNLTTFNRF</sequence>